<dbReference type="GO" id="GO:0032259">
    <property type="term" value="P:methylation"/>
    <property type="evidence" value="ECO:0007669"/>
    <property type="project" value="UniProtKB-KW"/>
</dbReference>
<evidence type="ECO:0000256" key="4">
    <source>
        <dbReference type="ARBA" id="ARBA00022679"/>
    </source>
</evidence>
<evidence type="ECO:0000256" key="5">
    <source>
        <dbReference type="ARBA" id="ARBA00022691"/>
    </source>
</evidence>
<dbReference type="InterPro" id="IPR001031">
    <property type="entry name" value="Thioesterase"/>
</dbReference>
<dbReference type="PROSITE" id="PS50075">
    <property type="entry name" value="CARRIER"/>
    <property type="match status" value="1"/>
</dbReference>
<dbReference type="Pfam" id="PF00550">
    <property type="entry name" value="PP-binding"/>
    <property type="match status" value="1"/>
</dbReference>
<dbReference type="InterPro" id="IPR009081">
    <property type="entry name" value="PP-bd_ACP"/>
</dbReference>
<dbReference type="Gene3D" id="3.40.50.150">
    <property type="entry name" value="Vaccinia Virus protein VP39"/>
    <property type="match status" value="1"/>
</dbReference>
<dbReference type="InterPro" id="IPR041698">
    <property type="entry name" value="Methyltransf_25"/>
</dbReference>
<dbReference type="InterPro" id="IPR029058">
    <property type="entry name" value="AB_hydrolase_fold"/>
</dbReference>
<dbReference type="InterPro" id="IPR020806">
    <property type="entry name" value="PKS_PP-bd"/>
</dbReference>
<keyword evidence="5" id="KW-0949">S-adenosyl-L-methionine</keyword>
<evidence type="ECO:0000259" key="6">
    <source>
        <dbReference type="PROSITE" id="PS50075"/>
    </source>
</evidence>
<evidence type="ECO:0000313" key="7">
    <source>
        <dbReference type="EMBL" id="CAB4601297.1"/>
    </source>
</evidence>
<dbReference type="GO" id="GO:1905706">
    <property type="term" value="P:regulation of mitochondrial ATP synthesis coupled proton transport"/>
    <property type="evidence" value="ECO:0007669"/>
    <property type="project" value="TreeGrafter"/>
</dbReference>
<dbReference type="GO" id="GO:0031177">
    <property type="term" value="F:phosphopantetheine binding"/>
    <property type="evidence" value="ECO:0007669"/>
    <property type="project" value="InterPro"/>
</dbReference>
<dbReference type="CDD" id="cd02440">
    <property type="entry name" value="AdoMet_MTases"/>
    <property type="match status" value="1"/>
</dbReference>
<dbReference type="InterPro" id="IPR036736">
    <property type="entry name" value="ACP-like_sf"/>
</dbReference>
<sequence length="711" mass="75923">MRRQFRSVLGSEVGADESFFDVGGHSLLALDLVQRLERATGVRVTVATLYERPTPAALASFLAPHVRGTTGTATGSSIDDQFEFVVPVQASGTRPPLFGVHVLGQNALFYRPLAAELGPDQPVIGLGLAGALERATAPTEVAEVSRRYADELERLHPTGPVVLAAVSVGSVVAVELAQLLTARGRDVLALALFDAAGPDAGRFSLTGADRLRVHAAELRRSPRGYVGKRLVKRRMVARRQVEQLELAVRRRLHLPLPDRLRIRSFIEHNVSSALGYDLDTYPGRITVFKAGDDAFTAHLARHGMGWSRVARDGVDVITVPGGHLSMLAQPYVPRLAAELRSAIDRAIEQRATAGAPRSLDEVDERLRRALRDDRLGAVVHDLVGELTRDPSSMTDEAAALLRAADAATTGLAGLVRAEAARLERALDAAGVGHRIAPVPARLHLAVLRVEVDGDPDPAMAVLGPLGYRLQEPLSPGAWRAHRRRHGSCTLIADDAHTTRLQLVWGDDRPAGRLARLAAPSRADLTAVDLPAAAWPLYWVVRPGRLVVERLRPGGLRDLGVFLGTPTSLAGPVLDLAAPTADDVVVDLGCGDGRVLIEAARRVGCRAIGVELDPALVEAARANVAAAGVGHLVQIRHGDAGDLSAVREATVVFAFLPPATTARLLVPALDAMAPGGRFVTHEQLAGDWPVAPDVTRLVAADAITVAHLWRRR</sequence>
<dbReference type="InterPro" id="IPR029063">
    <property type="entry name" value="SAM-dependent_MTases_sf"/>
</dbReference>
<dbReference type="SUPFAM" id="SSF47336">
    <property type="entry name" value="ACP-like"/>
    <property type="match status" value="1"/>
</dbReference>
<dbReference type="Pfam" id="PF00975">
    <property type="entry name" value="Thioesterase"/>
    <property type="match status" value="1"/>
</dbReference>
<dbReference type="EMBL" id="CAEZSR010000328">
    <property type="protein sequence ID" value="CAB4601297.1"/>
    <property type="molecule type" value="Genomic_DNA"/>
</dbReference>
<dbReference type="Gene3D" id="1.10.1200.10">
    <property type="entry name" value="ACP-like"/>
    <property type="match status" value="1"/>
</dbReference>
<dbReference type="PANTHER" id="PTHR13610">
    <property type="entry name" value="METHYLTRANSFERASE DOMAIN-CONTAINING PROTEIN"/>
    <property type="match status" value="1"/>
</dbReference>
<name>A0A6J6GJ85_9ZZZZ</name>
<dbReference type="SMART" id="SM00823">
    <property type="entry name" value="PKS_PP"/>
    <property type="match status" value="1"/>
</dbReference>
<feature type="domain" description="Carrier" evidence="6">
    <location>
        <begin position="1"/>
        <end position="66"/>
    </location>
</feature>
<dbReference type="SUPFAM" id="SSF53474">
    <property type="entry name" value="alpha/beta-Hydrolases"/>
    <property type="match status" value="1"/>
</dbReference>
<protein>
    <submittedName>
        <fullName evidence="7">Unannotated protein</fullName>
    </submittedName>
</protein>
<evidence type="ECO:0000256" key="1">
    <source>
        <dbReference type="ARBA" id="ARBA00022450"/>
    </source>
</evidence>
<dbReference type="PANTHER" id="PTHR13610:SF11">
    <property type="entry name" value="METHYLTRANSFERASE DOMAIN-CONTAINING PROTEIN"/>
    <property type="match status" value="1"/>
</dbReference>
<evidence type="ECO:0000256" key="3">
    <source>
        <dbReference type="ARBA" id="ARBA00022603"/>
    </source>
</evidence>
<dbReference type="SUPFAM" id="SSF53335">
    <property type="entry name" value="S-adenosyl-L-methionine-dependent methyltransferases"/>
    <property type="match status" value="1"/>
</dbReference>
<keyword evidence="3" id="KW-0489">Methyltransferase</keyword>
<keyword evidence="2" id="KW-0597">Phosphoprotein</keyword>
<dbReference type="GO" id="GO:0016279">
    <property type="term" value="F:protein-lysine N-methyltransferase activity"/>
    <property type="evidence" value="ECO:0007669"/>
    <property type="project" value="InterPro"/>
</dbReference>
<evidence type="ECO:0000256" key="2">
    <source>
        <dbReference type="ARBA" id="ARBA00022553"/>
    </source>
</evidence>
<keyword evidence="4" id="KW-0808">Transferase</keyword>
<dbReference type="AlphaFoldDB" id="A0A6J6GJ85"/>
<gene>
    <name evidence="7" type="ORF">UFOPK1493_04339</name>
</gene>
<reference evidence="7" key="1">
    <citation type="submission" date="2020-05" db="EMBL/GenBank/DDBJ databases">
        <authorList>
            <person name="Chiriac C."/>
            <person name="Salcher M."/>
            <person name="Ghai R."/>
            <person name="Kavagutti S V."/>
        </authorList>
    </citation>
    <scope>NUCLEOTIDE SEQUENCE</scope>
</reference>
<proteinExistence type="predicted"/>
<dbReference type="InterPro" id="IPR026170">
    <property type="entry name" value="FAM173A/B"/>
</dbReference>
<dbReference type="Pfam" id="PF13649">
    <property type="entry name" value="Methyltransf_25"/>
    <property type="match status" value="1"/>
</dbReference>
<dbReference type="PROSITE" id="PS00012">
    <property type="entry name" value="PHOSPHOPANTETHEINE"/>
    <property type="match status" value="1"/>
</dbReference>
<keyword evidence="1" id="KW-0596">Phosphopantetheine</keyword>
<dbReference type="InterPro" id="IPR006162">
    <property type="entry name" value="Ppantetheine_attach_site"/>
</dbReference>
<organism evidence="7">
    <name type="scientific">freshwater metagenome</name>
    <dbReference type="NCBI Taxonomy" id="449393"/>
    <lineage>
        <taxon>unclassified sequences</taxon>
        <taxon>metagenomes</taxon>
        <taxon>ecological metagenomes</taxon>
    </lineage>
</organism>
<accession>A0A6J6GJ85</accession>
<dbReference type="GO" id="GO:0005739">
    <property type="term" value="C:mitochondrion"/>
    <property type="evidence" value="ECO:0007669"/>
    <property type="project" value="TreeGrafter"/>
</dbReference>
<dbReference type="Gene3D" id="3.40.50.1820">
    <property type="entry name" value="alpha/beta hydrolase"/>
    <property type="match status" value="1"/>
</dbReference>